<name>A0A6C0FBC4_9ZZZZ</name>
<reference evidence="1" key="1">
    <citation type="journal article" date="2020" name="Nature">
        <title>Giant virus diversity and host interactions through global metagenomics.</title>
        <authorList>
            <person name="Schulz F."/>
            <person name="Roux S."/>
            <person name="Paez-Espino D."/>
            <person name="Jungbluth S."/>
            <person name="Walsh D.A."/>
            <person name="Denef V.J."/>
            <person name="McMahon K.D."/>
            <person name="Konstantinidis K.T."/>
            <person name="Eloe-Fadrosh E.A."/>
            <person name="Kyrpides N.C."/>
            <person name="Woyke T."/>
        </authorList>
    </citation>
    <scope>NUCLEOTIDE SEQUENCE</scope>
    <source>
        <strain evidence="1">GVMAG-S-ERX556049-19</strain>
    </source>
</reference>
<organism evidence="1">
    <name type="scientific">viral metagenome</name>
    <dbReference type="NCBI Taxonomy" id="1070528"/>
    <lineage>
        <taxon>unclassified sequences</taxon>
        <taxon>metagenomes</taxon>
        <taxon>organismal metagenomes</taxon>
    </lineage>
</organism>
<sequence length="271" mass="32930">MGDDSKVILTRYLYNKTEVKQCLFLSLLEHNMDEALFWGYELYYSGFEIDTFQFLINIVETIYLESCAFIVEYTNFIVENWNKENNPILFGNFIATLCTKQYDLKNFCKLYLKIDGQQNHQRDKNRMIVELDDEYIEKYKTKDINKPETVLKEKCIYHVKKEINRLFNISIPNYEELTNLYFQEWLYFASYTPIWKERIGNYNGVVNDEENKITFSNEDDEQEFYNKYNYEPDEQSNETIEKIIGKKNIDYYTIKDFCKKYHFQVKTKKRK</sequence>
<dbReference type="AlphaFoldDB" id="A0A6C0FBC4"/>
<proteinExistence type="predicted"/>
<dbReference type="EMBL" id="MN738822">
    <property type="protein sequence ID" value="QHT37913.1"/>
    <property type="molecule type" value="Genomic_DNA"/>
</dbReference>
<evidence type="ECO:0000313" key="1">
    <source>
        <dbReference type="EMBL" id="QHT37913.1"/>
    </source>
</evidence>
<accession>A0A6C0FBC4</accession>
<protein>
    <submittedName>
        <fullName evidence="1">Uncharacterized protein</fullName>
    </submittedName>
</protein>